<feature type="compositionally biased region" description="Acidic residues" evidence="1">
    <location>
        <begin position="28"/>
        <end position="37"/>
    </location>
</feature>
<dbReference type="EMBL" id="CAKOFQ010006690">
    <property type="protein sequence ID" value="CAH1960847.1"/>
    <property type="molecule type" value="Genomic_DNA"/>
</dbReference>
<dbReference type="PANTHER" id="PTHR10773:SF19">
    <property type="match status" value="1"/>
</dbReference>
<feature type="compositionally biased region" description="Polar residues" evidence="1">
    <location>
        <begin position="10"/>
        <end position="27"/>
    </location>
</feature>
<feature type="compositionally biased region" description="Basic residues" evidence="1">
    <location>
        <begin position="59"/>
        <end position="70"/>
    </location>
</feature>
<gene>
    <name evidence="2" type="ORF">ACAOBT_LOCUS3823</name>
</gene>
<name>A0A9P0NXQ1_ACAOB</name>
<accession>A0A9P0NXQ1</accession>
<reference evidence="2" key="1">
    <citation type="submission" date="2022-03" db="EMBL/GenBank/DDBJ databases">
        <authorList>
            <person name="Sayadi A."/>
        </authorList>
    </citation>
    <scope>NUCLEOTIDE SEQUENCE</scope>
</reference>
<sequence length="229" mass="26175">MSSDSEDEPFQSSGSEYLPSNSSASENNLDEGQEPADNEPANNKRGRKKIRKPDSWKRNVQKIKRAKGKSYKSTSTGKLVPERKQGDDCKCSKKCIEKLSETEKQEIISAFNTLSIQEKQDSYLSSLIQVLQINRRPKIEGNPGIVRNHIYKYKLRKGAFELNVCKMAICLLHGIGKKRLERIATHLSTNITPVQDKRGRHSSRPKLVHEYLKRQAHQQLSKSYFPLYS</sequence>
<protein>
    <submittedName>
        <fullName evidence="2">Uncharacterized protein</fullName>
    </submittedName>
</protein>
<feature type="region of interest" description="Disordered" evidence="1">
    <location>
        <begin position="1"/>
        <end position="86"/>
    </location>
</feature>
<proteinExistence type="predicted"/>
<organism evidence="2 3">
    <name type="scientific">Acanthoscelides obtectus</name>
    <name type="common">Bean weevil</name>
    <name type="synonym">Bruchus obtectus</name>
    <dbReference type="NCBI Taxonomy" id="200917"/>
    <lineage>
        <taxon>Eukaryota</taxon>
        <taxon>Metazoa</taxon>
        <taxon>Ecdysozoa</taxon>
        <taxon>Arthropoda</taxon>
        <taxon>Hexapoda</taxon>
        <taxon>Insecta</taxon>
        <taxon>Pterygota</taxon>
        <taxon>Neoptera</taxon>
        <taxon>Endopterygota</taxon>
        <taxon>Coleoptera</taxon>
        <taxon>Polyphaga</taxon>
        <taxon>Cucujiformia</taxon>
        <taxon>Chrysomeloidea</taxon>
        <taxon>Chrysomelidae</taxon>
        <taxon>Bruchinae</taxon>
        <taxon>Bruchini</taxon>
        <taxon>Acanthoscelides</taxon>
    </lineage>
</organism>
<evidence type="ECO:0000313" key="3">
    <source>
        <dbReference type="Proteomes" id="UP001152888"/>
    </source>
</evidence>
<dbReference type="AlphaFoldDB" id="A0A9P0NXQ1"/>
<evidence type="ECO:0000313" key="2">
    <source>
        <dbReference type="EMBL" id="CAH1960847.1"/>
    </source>
</evidence>
<dbReference type="Proteomes" id="UP001152888">
    <property type="component" value="Unassembled WGS sequence"/>
</dbReference>
<keyword evidence="3" id="KW-1185">Reference proteome</keyword>
<evidence type="ECO:0000256" key="1">
    <source>
        <dbReference type="SAM" id="MobiDB-lite"/>
    </source>
</evidence>
<dbReference type="PANTHER" id="PTHR10773">
    <property type="entry name" value="DNA-DIRECTED RNA POLYMERASES I, II, AND III SUBUNIT RPABC2"/>
    <property type="match status" value="1"/>
</dbReference>
<comment type="caution">
    <text evidence="2">The sequence shown here is derived from an EMBL/GenBank/DDBJ whole genome shotgun (WGS) entry which is preliminary data.</text>
</comment>
<dbReference type="OrthoDB" id="6759783at2759"/>